<protein>
    <submittedName>
        <fullName evidence="5">Nuclear protein UL4</fullName>
    </submittedName>
</protein>
<evidence type="ECO:0000256" key="1">
    <source>
        <dbReference type="ARBA" id="ARBA00004147"/>
    </source>
</evidence>
<dbReference type="GeneID" id="19738302"/>
<proteinExistence type="inferred from homology"/>
<gene>
    <name evidence="5" type="ORF">FaHV1S18_014</name>
</gene>
<accession>A0A068EVU6</accession>
<dbReference type="RefSeq" id="YP_009046498.1">
    <property type="nucleotide sequence ID" value="NC_024450.1"/>
</dbReference>
<dbReference type="InterPro" id="IPR004958">
    <property type="entry name" value="Herpes_UL4"/>
</dbReference>
<dbReference type="Proteomes" id="UP000146149">
    <property type="component" value="Segment"/>
</dbReference>
<keyword evidence="3" id="KW-1048">Host nucleus</keyword>
<feature type="compositionally biased region" description="Basic and acidic residues" evidence="4">
    <location>
        <begin position="187"/>
        <end position="198"/>
    </location>
</feature>
<feature type="region of interest" description="Disordered" evidence="4">
    <location>
        <begin position="173"/>
        <end position="206"/>
    </location>
</feature>
<name>A0A068EVU6_9ALPH</name>
<comment type="similarity">
    <text evidence="2">Belongs to the alphaherpesvirinae HHV-1 UL4 family.</text>
</comment>
<evidence type="ECO:0000256" key="4">
    <source>
        <dbReference type="SAM" id="MobiDB-lite"/>
    </source>
</evidence>
<evidence type="ECO:0000256" key="2">
    <source>
        <dbReference type="ARBA" id="ARBA00010784"/>
    </source>
</evidence>
<sequence>MSSAIATFITYTFVGAKTSPTWTVPNYEQIICSCDGGTRSVAVGGMSRCDYLPATNVILQRGPAGTLLILDGGVEFCSYLLRSEDATSARSSGYLSSAPGSICVVPFSSCTVIGLDTYVCNNSSGVLTVTWLRQAAYITLTVYGSGHEYRISEPGSVSQSSCSSVASQKDSAAESCEGRAVPTPENRVPDDAVAEARDGASAPREPDDVLDEIIQWNVHGPGAGLAGALSPGSTPTQTKNGEGGGDLLAAAMRESHLGVEPLSFSDIDVDLPNIPIPLPAQSPPAIAPVEYIFQDNDQPADFGFLSSGP</sequence>
<organism evidence="5 6">
    <name type="scientific">Falconid herpesvirus 1</name>
    <dbReference type="NCBI Taxonomy" id="1510155"/>
    <lineage>
        <taxon>Viruses</taxon>
        <taxon>Duplodnaviria</taxon>
        <taxon>Heunggongvirae</taxon>
        <taxon>Peploviricota</taxon>
        <taxon>Herviviricetes</taxon>
        <taxon>Herpesvirales</taxon>
        <taxon>Orthoherpesviridae</taxon>
        <taxon>Alphaherpesvirinae</taxon>
        <taxon>Mardivirus</taxon>
        <taxon>Mardivirus columbidalpha1</taxon>
    </lineage>
</organism>
<evidence type="ECO:0000313" key="6">
    <source>
        <dbReference type="Proteomes" id="UP000146149"/>
    </source>
</evidence>
<dbReference type="GO" id="GO:0042025">
    <property type="term" value="C:host cell nucleus"/>
    <property type="evidence" value="ECO:0007669"/>
    <property type="project" value="UniProtKB-SubCell"/>
</dbReference>
<reference evidence="5 6" key="1">
    <citation type="journal article" date="2014" name="Virus Res.">
        <title>Molecular characterization of the complete genome of falconid herpesvirus strain S-18.</title>
        <authorList>
            <person name="Spatz S.J."/>
            <person name="Volkening J.D."/>
            <person name="Ross T.A."/>
        </authorList>
    </citation>
    <scope>NUCLEOTIDE SEQUENCE [LARGE SCALE GENOMIC DNA]</scope>
    <source>
        <strain evidence="5">S-18</strain>
    </source>
</reference>
<comment type="subcellular location">
    <subcellularLocation>
        <location evidence="1">Host nucleus</location>
    </subcellularLocation>
</comment>
<dbReference type="KEGG" id="vg:19738302"/>
<evidence type="ECO:0000313" key="5">
    <source>
        <dbReference type="EMBL" id="AID52704.1"/>
    </source>
</evidence>
<evidence type="ECO:0000256" key="3">
    <source>
        <dbReference type="ARBA" id="ARBA00022562"/>
    </source>
</evidence>
<dbReference type="OrthoDB" id="20530at10239"/>
<dbReference type="Pfam" id="PF03277">
    <property type="entry name" value="Herpes_UL4"/>
    <property type="match status" value="1"/>
</dbReference>
<dbReference type="EMBL" id="KJ668231">
    <property type="protein sequence ID" value="AID52704.1"/>
    <property type="molecule type" value="Genomic_DNA"/>
</dbReference>